<evidence type="ECO:0000259" key="18">
    <source>
        <dbReference type="Pfam" id="PF04998"/>
    </source>
</evidence>
<dbReference type="Pfam" id="PF04990">
    <property type="entry name" value="RNA_pol_Rpb1_7"/>
    <property type="match status" value="1"/>
</dbReference>
<keyword evidence="13" id="KW-0539">Nucleus</keyword>
<dbReference type="EC" id="2.7.7.6" evidence="2"/>
<evidence type="ECO:0000256" key="14">
    <source>
        <dbReference type="SAM" id="MobiDB-lite"/>
    </source>
</evidence>
<dbReference type="InterPro" id="IPR042102">
    <property type="entry name" value="RNA_pol_Rpb1_3_sf"/>
</dbReference>
<keyword evidence="8" id="KW-0677">Repeat</keyword>
<reference evidence="21" key="1">
    <citation type="submission" date="2017-01" db="EMBL/GenBank/DDBJ databases">
        <authorList>
            <person name="Wang Y."/>
            <person name="White M."/>
            <person name="Kvist S."/>
            <person name="Moncalvo J.-M."/>
        </authorList>
    </citation>
    <scope>NUCLEOTIDE SEQUENCE [LARGE SCALE GENOMIC DNA]</scope>
    <source>
        <strain evidence="21">COL-18-3</strain>
    </source>
</reference>
<dbReference type="GO" id="GO:0046872">
    <property type="term" value="F:metal ion binding"/>
    <property type="evidence" value="ECO:0007669"/>
    <property type="project" value="UniProtKB-KW"/>
</dbReference>
<dbReference type="InterPro" id="IPR045867">
    <property type="entry name" value="DNA-dir_RpoC_beta_prime"/>
</dbReference>
<feature type="domain" description="RNA polymerase Rpb1" evidence="17">
    <location>
        <begin position="359"/>
        <end position="543"/>
    </location>
</feature>
<feature type="compositionally biased region" description="Low complexity" evidence="14">
    <location>
        <begin position="969"/>
        <end position="985"/>
    </location>
</feature>
<dbReference type="GO" id="GO:0003677">
    <property type="term" value="F:DNA binding"/>
    <property type="evidence" value="ECO:0007669"/>
    <property type="project" value="UniProtKB-KW"/>
</dbReference>
<evidence type="ECO:0000256" key="3">
    <source>
        <dbReference type="ARBA" id="ARBA00022478"/>
    </source>
</evidence>
<keyword evidence="5" id="KW-0808">Transferase</keyword>
<dbReference type="InterPro" id="IPR007073">
    <property type="entry name" value="RNA_pol_Rpb1_7"/>
</dbReference>
<evidence type="ECO:0000259" key="15">
    <source>
        <dbReference type="Pfam" id="PF04983"/>
    </source>
</evidence>
<evidence type="ECO:0000256" key="7">
    <source>
        <dbReference type="ARBA" id="ARBA00022723"/>
    </source>
</evidence>
<dbReference type="InterPro" id="IPR007075">
    <property type="entry name" value="RNA_pol_Rpb1_6"/>
</dbReference>
<evidence type="ECO:0000259" key="16">
    <source>
        <dbReference type="Pfam" id="PF04990"/>
    </source>
</evidence>
<dbReference type="FunFam" id="1.10.150.390:FF:000001">
    <property type="entry name" value="DNA-directed RNA polymerase subunit"/>
    <property type="match status" value="1"/>
</dbReference>
<dbReference type="Pfam" id="PF04998">
    <property type="entry name" value="RNA_pol_Rpb1_5"/>
    <property type="match status" value="1"/>
</dbReference>
<accession>A0A1R1PRJ3</accession>
<dbReference type="FunFam" id="1.10.274.100:FF:000001">
    <property type="entry name" value="DNA-directed RNA polymerase subunit"/>
    <property type="match status" value="1"/>
</dbReference>
<evidence type="ECO:0000313" key="21">
    <source>
        <dbReference type="Proteomes" id="UP000188320"/>
    </source>
</evidence>
<evidence type="ECO:0000313" key="20">
    <source>
        <dbReference type="EMBL" id="OMH83513.1"/>
    </source>
</evidence>
<dbReference type="Pfam" id="PF05001">
    <property type="entry name" value="RNA_pol_Rpb1_R"/>
    <property type="match status" value="14"/>
</dbReference>
<evidence type="ECO:0000256" key="13">
    <source>
        <dbReference type="ARBA" id="ARBA00023242"/>
    </source>
</evidence>
<dbReference type="PANTHER" id="PTHR19376">
    <property type="entry name" value="DNA-DIRECTED RNA POLYMERASE"/>
    <property type="match status" value="1"/>
</dbReference>
<keyword evidence="9" id="KW-0862">Zinc</keyword>
<feature type="domain" description="RNA polymerase Rpb1" evidence="15">
    <location>
        <begin position="1"/>
        <end position="154"/>
    </location>
</feature>
<dbReference type="FunFam" id="1.10.132.30:FF:000001">
    <property type="entry name" value="DNA-directed RNA polymerase subunit"/>
    <property type="match status" value="1"/>
</dbReference>
<feature type="domain" description="RNA polymerase Rpb1" evidence="16">
    <location>
        <begin position="629"/>
        <end position="765"/>
    </location>
</feature>
<dbReference type="GO" id="GO:0006368">
    <property type="term" value="P:transcription elongation by RNA polymerase II"/>
    <property type="evidence" value="ECO:0007669"/>
    <property type="project" value="UniProtKB-ARBA"/>
</dbReference>
<evidence type="ECO:0000256" key="12">
    <source>
        <dbReference type="ARBA" id="ARBA00023163"/>
    </source>
</evidence>
<dbReference type="Pfam" id="PF05000">
    <property type="entry name" value="RNA_pol_Rpb1_4"/>
    <property type="match status" value="1"/>
</dbReference>
<dbReference type="SUPFAM" id="SSF64484">
    <property type="entry name" value="beta and beta-prime subunits of DNA dependent RNA-polymerase"/>
    <property type="match status" value="1"/>
</dbReference>
<dbReference type="Pfam" id="PF04992">
    <property type="entry name" value="RNA_pol_Rpb1_6"/>
    <property type="match status" value="1"/>
</dbReference>
<keyword evidence="21" id="KW-1185">Reference proteome</keyword>
<keyword evidence="10" id="KW-0460">Magnesium</keyword>
<dbReference type="EMBL" id="LSSK01000389">
    <property type="protein sequence ID" value="OMH83513.1"/>
    <property type="molecule type" value="Genomic_DNA"/>
</dbReference>
<evidence type="ECO:0000259" key="17">
    <source>
        <dbReference type="Pfam" id="PF04992"/>
    </source>
</evidence>
<dbReference type="PROSITE" id="PS00115">
    <property type="entry name" value="RNA_POL_II_REPEAT"/>
    <property type="match status" value="20"/>
</dbReference>
<feature type="region of interest" description="Disordered" evidence="14">
    <location>
        <begin position="1057"/>
        <end position="1287"/>
    </location>
</feature>
<dbReference type="InterPro" id="IPR038593">
    <property type="entry name" value="RNA_pol_Rpb1_7_sf"/>
</dbReference>
<comment type="subcellular location">
    <subcellularLocation>
        <location evidence="1">Nucleus</location>
    </subcellularLocation>
</comment>
<evidence type="ECO:0000256" key="10">
    <source>
        <dbReference type="ARBA" id="ARBA00022842"/>
    </source>
</evidence>
<comment type="caution">
    <text evidence="20">The sequence shown here is derived from an EMBL/GenBank/DDBJ whole genome shotgun (WGS) entry which is preliminary data.</text>
</comment>
<dbReference type="Gene3D" id="1.10.132.30">
    <property type="match status" value="1"/>
</dbReference>
<keyword evidence="11" id="KW-0238">DNA-binding</keyword>
<keyword evidence="4" id="KW-0597">Phosphoprotein</keyword>
<feature type="domain" description="RNA polymerase Rpb1" evidence="18">
    <location>
        <begin position="292"/>
        <end position="887"/>
    </location>
</feature>
<dbReference type="GO" id="GO:0003899">
    <property type="term" value="F:DNA-directed RNA polymerase activity"/>
    <property type="evidence" value="ECO:0007669"/>
    <property type="project" value="UniProtKB-EC"/>
</dbReference>
<dbReference type="Pfam" id="PF04983">
    <property type="entry name" value="RNA_pol_Rpb1_3"/>
    <property type="match status" value="1"/>
</dbReference>
<keyword evidence="7" id="KW-0479">Metal-binding</keyword>
<evidence type="ECO:0000259" key="19">
    <source>
        <dbReference type="Pfam" id="PF05000"/>
    </source>
</evidence>
<dbReference type="Proteomes" id="UP000188320">
    <property type="component" value="Unassembled WGS sequence"/>
</dbReference>
<evidence type="ECO:0000256" key="6">
    <source>
        <dbReference type="ARBA" id="ARBA00022695"/>
    </source>
</evidence>
<feature type="domain" description="RNA polymerase Rpb1" evidence="19">
    <location>
        <begin position="184"/>
        <end position="285"/>
    </location>
</feature>
<proteinExistence type="predicted"/>
<evidence type="ECO:0000256" key="4">
    <source>
        <dbReference type="ARBA" id="ARBA00022553"/>
    </source>
</evidence>
<dbReference type="InterPro" id="IPR007066">
    <property type="entry name" value="RNA_pol_Rpb1_3"/>
</dbReference>
<dbReference type="GO" id="GO:0005665">
    <property type="term" value="C:RNA polymerase II, core complex"/>
    <property type="evidence" value="ECO:0007669"/>
    <property type="project" value="UniProtKB-ARBA"/>
</dbReference>
<name>A0A1R1PRJ3_ZANCU</name>
<evidence type="ECO:0000256" key="1">
    <source>
        <dbReference type="ARBA" id="ARBA00004123"/>
    </source>
</evidence>
<evidence type="ECO:0000256" key="11">
    <source>
        <dbReference type="ARBA" id="ARBA00023125"/>
    </source>
</evidence>
<evidence type="ECO:0000256" key="5">
    <source>
        <dbReference type="ARBA" id="ARBA00022679"/>
    </source>
</evidence>
<feature type="region of interest" description="Disordered" evidence="14">
    <location>
        <begin position="965"/>
        <end position="988"/>
    </location>
</feature>
<dbReference type="Gene3D" id="6.10.250.2940">
    <property type="match status" value="1"/>
</dbReference>
<protein>
    <recommendedName>
        <fullName evidence="2">DNA-directed RNA polymerase</fullName>
        <ecNumber evidence="2">2.7.7.6</ecNumber>
    </recommendedName>
</protein>
<gene>
    <name evidence="20" type="ORF">AX774_g2984</name>
</gene>
<evidence type="ECO:0000256" key="8">
    <source>
        <dbReference type="ARBA" id="ARBA00022737"/>
    </source>
</evidence>
<keyword evidence="12" id="KW-0804">Transcription</keyword>
<dbReference type="InterPro" id="IPR007081">
    <property type="entry name" value="RNA_pol_Rpb1_5"/>
</dbReference>
<dbReference type="Gene3D" id="6.20.50.80">
    <property type="match status" value="1"/>
</dbReference>
<dbReference type="InterPro" id="IPR007083">
    <property type="entry name" value="RNA_pol_Rpb1_4"/>
</dbReference>
<dbReference type="OrthoDB" id="270392at2759"/>
<evidence type="ECO:0000256" key="2">
    <source>
        <dbReference type="ARBA" id="ARBA00012418"/>
    </source>
</evidence>
<organism evidence="20 21">
    <name type="scientific">Zancudomyces culisetae</name>
    <name type="common">Gut fungus</name>
    <name type="synonym">Smittium culisetae</name>
    <dbReference type="NCBI Taxonomy" id="1213189"/>
    <lineage>
        <taxon>Eukaryota</taxon>
        <taxon>Fungi</taxon>
        <taxon>Fungi incertae sedis</taxon>
        <taxon>Zoopagomycota</taxon>
        <taxon>Kickxellomycotina</taxon>
        <taxon>Harpellomycetes</taxon>
        <taxon>Harpellales</taxon>
        <taxon>Legeriomycetaceae</taxon>
        <taxon>Zancudomyces</taxon>
    </lineage>
</organism>
<dbReference type="Gene3D" id="1.10.274.100">
    <property type="entry name" value="RNA polymerase Rpb1, domain 3"/>
    <property type="match status" value="1"/>
</dbReference>
<evidence type="ECO:0000256" key="9">
    <source>
        <dbReference type="ARBA" id="ARBA00022833"/>
    </source>
</evidence>
<dbReference type="PRINTS" id="PR01217">
    <property type="entry name" value="PRICHEXTENSN"/>
</dbReference>
<keyword evidence="6" id="KW-0548">Nucleotidyltransferase</keyword>
<dbReference type="InterPro" id="IPR038120">
    <property type="entry name" value="Rpb1_funnel_sf"/>
</dbReference>
<dbReference type="Gene3D" id="3.30.1360.140">
    <property type="match status" value="1"/>
</dbReference>
<keyword evidence="3 20" id="KW-0240">DNA-directed RNA polymerase</keyword>
<dbReference type="CDD" id="cd02584">
    <property type="entry name" value="RNAP_II_Rpb1_C"/>
    <property type="match status" value="1"/>
</dbReference>
<dbReference type="Gene3D" id="1.10.150.390">
    <property type="match status" value="1"/>
</dbReference>
<dbReference type="InterPro" id="IPR000684">
    <property type="entry name" value="RNA_pol_II_repeat_euk"/>
</dbReference>
<sequence>MGIVQDTLCAMIMFTKRDNLMKQDLVMDLLLKVPGWDGMIPPPCILKPQPLWSGKQLYSLLIPDGINCYTFLKEHPDLETSWSSPGDTRVVVENGVLLSGIVCKQTVGAVRGGLVHTIFNELGPEATKVFLGGTQRVINQWLVTNGFSIGIGDTITDASTMDSVSKIISEAHRIVDQIIKDCIEDKMKGLPGMTYKETFENNINFELNKARENAGKSVQAQLKDCNNVRKMVVSGSKGSYINVSQMTAAVGQQNVEGKRIPFGFRDRTLPHFTKDDYTPHSRGFVENSYLSGLTPQEFYFHAMGGREGLIDTAVKTAETGYIQRRLVKALEDVMVHYDGTVRNSLGAIIEFAYGHDGADASLLENQKVASVRCSDARFEKMYKVDVMDPAKSFRSDSLDFSILKTIEANDGVQQVLDAEYQTLLTDRKLMQTFISPNGEDTFPLPVNLARMITNARQLFKIDSRKPSNLHPVTIVNSINQLIDRLVVVRGSDPLSIEAQNNAVMLLKIHLRSTLSSKRVIEEFHLDSNAFDWVVGEIETRFKRTLVNPGEMVGTLAAQSIGEPATQMTLNTFHFAGVSSKNVTLGVPRLKEVINVATNIKTPSLTIFLDEDYANNMERAKDVLVNIEYTNMRKVTSSAEIWYDPVIDDTVIEEDRDFVQAFYALPDDDVDFATISPWVLRFELNRSAMLDKKLSIVDVTNRISEKIGNELLCISNDDNADKYIVRCRIVNPDRLDKDDLGDDGVMAEDLFLKRLEGYILDSIVLRGIEGIHRVYYTEHDRKVVVDSGEFGVRKEWKLDTDGSNLKLVMAQDHVDYVRTYSNHPVEILDVLGIEAARNALMREINKIIEFGGSYVNPRHLGLLTEIMTHRGYLSAITRHGINRADTSALMRCSFEETVEILLDAAAGGDLDDCRGITENILLGQLPPLGTGCFDLVLDEDMLLHPVVDPRSLGFDLSSLGSTLPHPFSDSQLSSPHHPSSSPLSPQMTPYHAASPAYSLDHSSIASPVFSPLVDSGGSGSGFGANSAGIPTSPGWAGMSPYSPGGPMNPASPNSYMPTSPAYSPTSPSYSPTSPSYSPTSPSYSPTSPSYSPTSPSYSPTSPSYSPTSPSYSPTSPSYSPTSPSYSPTSPSYSPTSPSYSPTSPSYSPTSPSYSPTSPSYSPTSPSYSPTSPSYSPTSPSYSPTSPSYSPTSPSYSPTSPSYSPTSPSYSPTSPSYSPTSPSYSPTSPSYSPTSPSYSPTSPSYSPTSPSYSPTSPFYSPTSPSYSSINSSDTSYSPTSSNSSIKKQK</sequence>
<dbReference type="PANTHER" id="PTHR19376:SF37">
    <property type="entry name" value="DNA-DIRECTED RNA POLYMERASE II SUBUNIT RPB1"/>
    <property type="match status" value="1"/>
</dbReference>